<feature type="domain" description="G-protein coupled receptors family 1 profile" evidence="9">
    <location>
        <begin position="34"/>
        <end position="298"/>
    </location>
</feature>
<keyword evidence="2 8" id="KW-0812">Transmembrane</keyword>
<evidence type="ECO:0000256" key="4">
    <source>
        <dbReference type="ARBA" id="ARBA00023040"/>
    </source>
</evidence>
<evidence type="ECO:0000256" key="6">
    <source>
        <dbReference type="ARBA" id="ARBA00023170"/>
    </source>
</evidence>
<name>A0ABM0GM00_SACKO</name>
<organism evidence="10 11">
    <name type="scientific">Saccoglossus kowalevskii</name>
    <name type="common">Acorn worm</name>
    <dbReference type="NCBI Taxonomy" id="10224"/>
    <lineage>
        <taxon>Eukaryota</taxon>
        <taxon>Metazoa</taxon>
        <taxon>Hemichordata</taxon>
        <taxon>Enteropneusta</taxon>
        <taxon>Harrimaniidae</taxon>
        <taxon>Saccoglossus</taxon>
    </lineage>
</organism>
<evidence type="ECO:0000256" key="7">
    <source>
        <dbReference type="ARBA" id="ARBA00023224"/>
    </source>
</evidence>
<evidence type="ECO:0000313" key="10">
    <source>
        <dbReference type="Proteomes" id="UP000694865"/>
    </source>
</evidence>
<keyword evidence="6" id="KW-0675">Receptor</keyword>
<dbReference type="Pfam" id="PF00001">
    <property type="entry name" value="7tm_1"/>
    <property type="match status" value="1"/>
</dbReference>
<dbReference type="InterPro" id="IPR017452">
    <property type="entry name" value="GPCR_Rhodpsn_7TM"/>
</dbReference>
<dbReference type="PRINTS" id="PR00237">
    <property type="entry name" value="GPCRRHODOPSN"/>
</dbReference>
<dbReference type="SUPFAM" id="SSF81321">
    <property type="entry name" value="Family A G protein-coupled receptor-like"/>
    <property type="match status" value="1"/>
</dbReference>
<keyword evidence="7" id="KW-0807">Transducer</keyword>
<dbReference type="PANTHER" id="PTHR45695:SF22">
    <property type="entry name" value="G-PROTEIN COUPLED RECEPTORS FAMILY 1 PROFILE DOMAIN-CONTAINING PROTEIN"/>
    <property type="match status" value="1"/>
</dbReference>
<dbReference type="GeneID" id="100369456"/>
<feature type="transmembrane region" description="Helical" evidence="8">
    <location>
        <begin position="95"/>
        <end position="118"/>
    </location>
</feature>
<keyword evidence="5 8" id="KW-0472">Membrane</keyword>
<accession>A0ABM0GM00</accession>
<keyword evidence="10" id="KW-1185">Reference proteome</keyword>
<evidence type="ECO:0000259" key="9">
    <source>
        <dbReference type="PROSITE" id="PS50262"/>
    </source>
</evidence>
<proteinExistence type="predicted"/>
<feature type="transmembrane region" description="Helical" evidence="8">
    <location>
        <begin position="242"/>
        <end position="264"/>
    </location>
</feature>
<evidence type="ECO:0000256" key="3">
    <source>
        <dbReference type="ARBA" id="ARBA00022989"/>
    </source>
</evidence>
<feature type="transmembrane region" description="Helical" evidence="8">
    <location>
        <begin position="187"/>
        <end position="207"/>
    </location>
</feature>
<protein>
    <submittedName>
        <fullName evidence="11">Probable G-protein coupled receptor 19-like</fullName>
    </submittedName>
</protein>
<keyword evidence="3 8" id="KW-1133">Transmembrane helix</keyword>
<sequence length="345" mass="39135">MRCSLHDSRLASMDKTSLIFITVVSVFVLLSVCSNMLVILVMYKCRNTKSVTNIFIVNIAISDVILAAIVLPQQIHDISHTNDFYEGQIACKLVHFLPVFCVSISTYSLVILSHERYLAIVQVLKLKSIENLKRTRKNVCILWIVSMVIASPEIYEYTSVHRLTLNETHVTMCGSYNAPRWFQISNAVMLISVVYVIPLITMVINYCRIVVYMMQKRGNGSHVIGNQVNCAINRNKIRVMEMLIVVTFMFALAWAPFFVLLASTKITGRDASTEDSSVENMTKISSAVFSTSYNFIIYLMYNRTFRRVLKETLCGNKIEQTTNRIRVVSSASGMAMPRMRSDGNN</sequence>
<gene>
    <name evidence="11" type="primary">LOC100369456</name>
</gene>
<reference evidence="11" key="1">
    <citation type="submission" date="2025-08" db="UniProtKB">
        <authorList>
            <consortium name="RefSeq"/>
        </authorList>
    </citation>
    <scope>IDENTIFICATION</scope>
    <source>
        <tissue evidence="11">Testes</tissue>
    </source>
</reference>
<evidence type="ECO:0000256" key="1">
    <source>
        <dbReference type="ARBA" id="ARBA00004141"/>
    </source>
</evidence>
<feature type="transmembrane region" description="Helical" evidence="8">
    <location>
        <begin position="139"/>
        <end position="155"/>
    </location>
</feature>
<evidence type="ECO:0000313" key="11">
    <source>
        <dbReference type="RefSeq" id="XP_002732887.1"/>
    </source>
</evidence>
<comment type="subcellular location">
    <subcellularLocation>
        <location evidence="1">Membrane</location>
        <topology evidence="1">Multi-pass membrane protein</topology>
    </subcellularLocation>
</comment>
<evidence type="ECO:0000256" key="8">
    <source>
        <dbReference type="SAM" id="Phobius"/>
    </source>
</evidence>
<evidence type="ECO:0000256" key="2">
    <source>
        <dbReference type="ARBA" id="ARBA00022692"/>
    </source>
</evidence>
<dbReference type="Proteomes" id="UP000694865">
    <property type="component" value="Unplaced"/>
</dbReference>
<feature type="transmembrane region" description="Helical" evidence="8">
    <location>
        <begin position="284"/>
        <end position="301"/>
    </location>
</feature>
<feature type="transmembrane region" description="Helical" evidence="8">
    <location>
        <begin position="18"/>
        <end position="43"/>
    </location>
</feature>
<dbReference type="PANTHER" id="PTHR45695">
    <property type="entry name" value="LEUCOKININ RECEPTOR-RELATED"/>
    <property type="match status" value="1"/>
</dbReference>
<dbReference type="InterPro" id="IPR000276">
    <property type="entry name" value="GPCR_Rhodpsn"/>
</dbReference>
<dbReference type="Gene3D" id="1.20.1070.10">
    <property type="entry name" value="Rhodopsin 7-helix transmembrane proteins"/>
    <property type="match status" value="1"/>
</dbReference>
<feature type="transmembrane region" description="Helical" evidence="8">
    <location>
        <begin position="55"/>
        <end position="75"/>
    </location>
</feature>
<keyword evidence="4" id="KW-0297">G-protein coupled receptor</keyword>
<evidence type="ECO:0000256" key="5">
    <source>
        <dbReference type="ARBA" id="ARBA00023136"/>
    </source>
</evidence>
<dbReference type="RefSeq" id="XP_002732887.1">
    <property type="nucleotide sequence ID" value="XM_002732841.1"/>
</dbReference>
<dbReference type="PROSITE" id="PS50262">
    <property type="entry name" value="G_PROTEIN_RECEP_F1_2"/>
    <property type="match status" value="1"/>
</dbReference>